<keyword evidence="7 10" id="KW-0472">Membrane</keyword>
<comment type="similarity">
    <text evidence="9 10">Belongs to the MurJ/MviN family.</text>
</comment>
<evidence type="ECO:0000256" key="2">
    <source>
        <dbReference type="ARBA" id="ARBA00022475"/>
    </source>
</evidence>
<accession>A0A7M1B831</accession>
<feature type="transmembrane region" description="Helical" evidence="10">
    <location>
        <begin position="74"/>
        <end position="97"/>
    </location>
</feature>
<evidence type="ECO:0000256" key="8">
    <source>
        <dbReference type="ARBA" id="ARBA00060041"/>
    </source>
</evidence>
<evidence type="ECO:0000256" key="9">
    <source>
        <dbReference type="ARBA" id="ARBA00061532"/>
    </source>
</evidence>
<feature type="transmembrane region" description="Helical" evidence="10">
    <location>
        <begin position="272"/>
        <end position="289"/>
    </location>
</feature>
<proteinExistence type="inferred from homology"/>
<dbReference type="GO" id="GO:0005886">
    <property type="term" value="C:plasma membrane"/>
    <property type="evidence" value="ECO:0007669"/>
    <property type="project" value="UniProtKB-SubCell"/>
</dbReference>
<dbReference type="RefSeq" id="WP_193109909.1">
    <property type="nucleotide sequence ID" value="NZ_CP041406.1"/>
</dbReference>
<gene>
    <name evidence="10 11" type="primary">murJ</name>
    <name evidence="11" type="ORF">FM071_06235</name>
</gene>
<evidence type="ECO:0000256" key="6">
    <source>
        <dbReference type="ARBA" id="ARBA00022989"/>
    </source>
</evidence>
<evidence type="ECO:0000256" key="5">
    <source>
        <dbReference type="ARBA" id="ARBA00022984"/>
    </source>
</evidence>
<dbReference type="Proteomes" id="UP000593580">
    <property type="component" value="Chromosome"/>
</dbReference>
<keyword evidence="2 10" id="KW-1003">Cell membrane</keyword>
<feature type="transmembrane region" description="Helical" evidence="10">
    <location>
        <begin position="117"/>
        <end position="140"/>
    </location>
</feature>
<dbReference type="GO" id="GO:0008360">
    <property type="term" value="P:regulation of cell shape"/>
    <property type="evidence" value="ECO:0007669"/>
    <property type="project" value="UniProtKB-KW"/>
</dbReference>
<keyword evidence="3 10" id="KW-0812">Transmembrane</keyword>
<feature type="transmembrane region" description="Helical" evidence="10">
    <location>
        <begin position="383"/>
        <end position="402"/>
    </location>
</feature>
<dbReference type="PANTHER" id="PTHR47019:SF1">
    <property type="entry name" value="LIPID II FLIPPASE MURJ"/>
    <property type="match status" value="1"/>
</dbReference>
<protein>
    <recommendedName>
        <fullName evidence="10">Probable lipid II flippase MurJ</fullName>
    </recommendedName>
</protein>
<dbReference type="GO" id="GO:0009252">
    <property type="term" value="P:peptidoglycan biosynthetic process"/>
    <property type="evidence" value="ECO:0007669"/>
    <property type="project" value="UniProtKB-UniRule"/>
</dbReference>
<name>A0A7M1B831_9BACT</name>
<sequence length="468" mass="52125">MFKAIFTNSFGILFSRILGFIRDLLTASVLGASLYSDIFFIAFKLPNLFRRIFAEGAFTQVFIPAFARSRHKAVFSIHIFIVFLSIILIITLLVNLLPELFTKAIATGFSAETIETAAPYVAINFWYLPLIFCVTFLASILQYRHHFATTAFATALLNLSLIAALLLSRNKESAEIVYYLSFGVVIGGILQLVAHITAIYKMGLCRLLIGGFKHLREKSRLITEDTKKFRGNFFPAIWGNSTAQISAFLDTFLASFLATGSISYLYYANRIFQLPLALFAIATSVALFPRVAKYLKNADEEKALQNLQKAFWFLIFLLTASAIGGIVLSHEIITLLFQRGAFDAQDTEHTAVVLTMYLIGLLPFGLQKLFVLWLYAKEQQMRAAKIATISLAVYIVFALAFISPLGVAGLALASTLGGFASLFFTIKVFGVKNFFVILRSKNLLYLVVSAILFTALLVVFKDFISVYI</sequence>
<dbReference type="InterPro" id="IPR004268">
    <property type="entry name" value="MurJ"/>
</dbReference>
<feature type="transmembrane region" description="Helical" evidence="10">
    <location>
        <begin position="357"/>
        <end position="376"/>
    </location>
</feature>
<comment type="function">
    <text evidence="8 10">Involved in peptidoglycan biosynthesis. Transports lipid-linked peptidoglycan precursors from the inner to the outer leaflet of the cytoplasmic membrane.</text>
</comment>
<reference evidence="11 12" key="1">
    <citation type="submission" date="2019-07" db="EMBL/GenBank/DDBJ databases">
        <title>Sulfurimonas paralvinellae sp. nov., a novel mesophilic, hydrogen- and sulfur-oxidizing chemolithoautotroph within the Epsilonproteo- bacteria isolated from a deep-sea hydrothermal vent polychaete nest, reclassification of Thiomicrospira denitrificans as Sulfurimonas denitrificans comb. nov. and emended description of the genus Sulfurimonas.</title>
        <authorList>
            <person name="Wang S."/>
            <person name="Jiang L."/>
            <person name="Shao Z."/>
        </authorList>
    </citation>
    <scope>NUCLEOTIDE SEQUENCE [LARGE SCALE GENOMIC DNA]</scope>
    <source>
        <strain evidence="11 12">GO25</strain>
    </source>
</reference>
<evidence type="ECO:0000256" key="7">
    <source>
        <dbReference type="ARBA" id="ARBA00023136"/>
    </source>
</evidence>
<feature type="transmembrane region" description="Helical" evidence="10">
    <location>
        <begin position="310"/>
        <end position="337"/>
    </location>
</feature>
<dbReference type="PRINTS" id="PR01806">
    <property type="entry name" value="VIRFACTRMVIN"/>
</dbReference>
<feature type="transmembrane region" description="Helical" evidence="10">
    <location>
        <begin position="408"/>
        <end position="430"/>
    </location>
</feature>
<dbReference type="GO" id="GO:0034204">
    <property type="term" value="P:lipid translocation"/>
    <property type="evidence" value="ECO:0007669"/>
    <property type="project" value="TreeGrafter"/>
</dbReference>
<evidence type="ECO:0000313" key="12">
    <source>
        <dbReference type="Proteomes" id="UP000593580"/>
    </source>
</evidence>
<dbReference type="NCBIfam" id="TIGR01695">
    <property type="entry name" value="murJ_mviN"/>
    <property type="match status" value="1"/>
</dbReference>
<dbReference type="PANTHER" id="PTHR47019">
    <property type="entry name" value="LIPID II FLIPPASE MURJ"/>
    <property type="match status" value="1"/>
</dbReference>
<evidence type="ECO:0000256" key="3">
    <source>
        <dbReference type="ARBA" id="ARBA00022692"/>
    </source>
</evidence>
<dbReference type="GO" id="GO:0071555">
    <property type="term" value="P:cell wall organization"/>
    <property type="evidence" value="ECO:0007669"/>
    <property type="project" value="UniProtKB-KW"/>
</dbReference>
<feature type="transmembrane region" description="Helical" evidence="10">
    <location>
        <begin position="179"/>
        <end position="200"/>
    </location>
</feature>
<dbReference type="UniPathway" id="UPA00219"/>
<dbReference type="AlphaFoldDB" id="A0A7M1B831"/>
<keyword evidence="6 10" id="KW-1133">Transmembrane helix</keyword>
<dbReference type="EMBL" id="CP041406">
    <property type="protein sequence ID" value="QOP45909.1"/>
    <property type="molecule type" value="Genomic_DNA"/>
</dbReference>
<evidence type="ECO:0000256" key="1">
    <source>
        <dbReference type="ARBA" id="ARBA00004651"/>
    </source>
</evidence>
<keyword evidence="10" id="KW-0813">Transport</keyword>
<organism evidence="11 12">
    <name type="scientific">Sulfurimonas paralvinellae</name>
    <dbReference type="NCBI Taxonomy" id="317658"/>
    <lineage>
        <taxon>Bacteria</taxon>
        <taxon>Pseudomonadati</taxon>
        <taxon>Campylobacterota</taxon>
        <taxon>Epsilonproteobacteria</taxon>
        <taxon>Campylobacterales</taxon>
        <taxon>Sulfurimonadaceae</taxon>
        <taxon>Sulfurimonas</taxon>
    </lineage>
</organism>
<evidence type="ECO:0000256" key="4">
    <source>
        <dbReference type="ARBA" id="ARBA00022960"/>
    </source>
</evidence>
<comment type="pathway">
    <text evidence="10">Cell wall biogenesis; peptidoglycan biosynthesis.</text>
</comment>
<keyword evidence="4 10" id="KW-0133">Cell shape</keyword>
<feature type="transmembrane region" description="Helical" evidence="10">
    <location>
        <begin position="442"/>
        <end position="460"/>
    </location>
</feature>
<dbReference type="InterPro" id="IPR051050">
    <property type="entry name" value="Lipid_II_flippase_MurJ/MviN"/>
</dbReference>
<dbReference type="KEGG" id="spal:FM071_06235"/>
<keyword evidence="5 10" id="KW-0573">Peptidoglycan synthesis</keyword>
<keyword evidence="10" id="KW-0961">Cell wall biogenesis/degradation</keyword>
<evidence type="ECO:0000256" key="10">
    <source>
        <dbReference type="HAMAP-Rule" id="MF_02078"/>
    </source>
</evidence>
<evidence type="ECO:0000313" key="11">
    <source>
        <dbReference type="EMBL" id="QOP45909.1"/>
    </source>
</evidence>
<comment type="subcellular location">
    <subcellularLocation>
        <location evidence="1 10">Cell membrane</location>
        <topology evidence="1 10">Multi-pass membrane protein</topology>
    </subcellularLocation>
</comment>
<feature type="transmembrane region" description="Helical" evidence="10">
    <location>
        <begin position="247"/>
        <end position="266"/>
    </location>
</feature>
<dbReference type="GO" id="GO:0015648">
    <property type="term" value="F:lipid-linked peptidoglycan transporter activity"/>
    <property type="evidence" value="ECO:0007669"/>
    <property type="project" value="UniProtKB-UniRule"/>
</dbReference>
<dbReference type="HAMAP" id="MF_02078">
    <property type="entry name" value="MurJ_MviN"/>
    <property type="match status" value="1"/>
</dbReference>
<dbReference type="Pfam" id="PF03023">
    <property type="entry name" value="MurJ"/>
    <property type="match status" value="1"/>
</dbReference>
<feature type="transmembrane region" description="Helical" evidence="10">
    <location>
        <begin position="20"/>
        <end position="42"/>
    </location>
</feature>
<keyword evidence="12" id="KW-1185">Reference proteome</keyword>
<dbReference type="CDD" id="cd13123">
    <property type="entry name" value="MATE_MurJ_like"/>
    <property type="match status" value="1"/>
</dbReference>
<feature type="transmembrane region" description="Helical" evidence="10">
    <location>
        <begin position="147"/>
        <end position="167"/>
    </location>
</feature>